<feature type="transmembrane region" description="Helical" evidence="1">
    <location>
        <begin position="28"/>
        <end position="51"/>
    </location>
</feature>
<keyword evidence="3" id="KW-1185">Reference proteome</keyword>
<dbReference type="EMBL" id="FOSB01000001">
    <property type="protein sequence ID" value="SFJ29673.1"/>
    <property type="molecule type" value="Genomic_DNA"/>
</dbReference>
<organism evidence="2 3">
    <name type="scientific">Halobacillus dabanensis</name>
    <dbReference type="NCBI Taxonomy" id="240302"/>
    <lineage>
        <taxon>Bacteria</taxon>
        <taxon>Bacillati</taxon>
        <taxon>Bacillota</taxon>
        <taxon>Bacilli</taxon>
        <taxon>Bacillales</taxon>
        <taxon>Bacillaceae</taxon>
        <taxon>Halobacillus</taxon>
    </lineage>
</organism>
<evidence type="ECO:0000313" key="3">
    <source>
        <dbReference type="Proteomes" id="UP000183557"/>
    </source>
</evidence>
<keyword evidence="1" id="KW-0472">Membrane</keyword>
<dbReference type="AlphaFoldDB" id="A0A1I3Q6M1"/>
<reference evidence="3" key="1">
    <citation type="submission" date="2016-10" db="EMBL/GenBank/DDBJ databases">
        <authorList>
            <person name="Varghese N."/>
            <person name="Submissions S."/>
        </authorList>
    </citation>
    <scope>NUCLEOTIDE SEQUENCE [LARGE SCALE GENOMIC DNA]</scope>
    <source>
        <strain evidence="3">CGMCC 1.3704</strain>
    </source>
</reference>
<keyword evidence="1" id="KW-1133">Transmembrane helix</keyword>
<keyword evidence="1" id="KW-0812">Transmembrane</keyword>
<feature type="transmembrane region" description="Helical" evidence="1">
    <location>
        <begin position="6"/>
        <end position="21"/>
    </location>
</feature>
<name>A0A1I3Q6M1_HALDA</name>
<proteinExistence type="predicted"/>
<sequence>MIHNVILAFVLPWTFGILHLYRKDKKVIPLIGSIFSIMAFIINEMGLYFGFWEVAPFPKQKTLSVIPFNMGVYPILASYLIFFIKCKGNPYIIILLMTLFTTALECIYVLLGRVVYGNGWNLLYTFISYLIPYIIIYQYHLFLSRFMFAK</sequence>
<dbReference type="NCBIfam" id="NF041644">
    <property type="entry name" value="CBO0543_fam"/>
    <property type="match status" value="1"/>
</dbReference>
<protein>
    <submittedName>
        <fullName evidence="2">Uncharacterized protein</fullName>
    </submittedName>
</protein>
<accession>A0A1I3Q6M1</accession>
<evidence type="ECO:0000313" key="2">
    <source>
        <dbReference type="EMBL" id="SFJ29673.1"/>
    </source>
</evidence>
<dbReference type="Proteomes" id="UP000183557">
    <property type="component" value="Unassembled WGS sequence"/>
</dbReference>
<evidence type="ECO:0000256" key="1">
    <source>
        <dbReference type="SAM" id="Phobius"/>
    </source>
</evidence>
<feature type="transmembrane region" description="Helical" evidence="1">
    <location>
        <begin position="91"/>
        <end position="111"/>
    </location>
</feature>
<feature type="transmembrane region" description="Helical" evidence="1">
    <location>
        <begin position="63"/>
        <end position="84"/>
    </location>
</feature>
<dbReference type="InterPro" id="IPR048147">
    <property type="entry name" value="CBO0543-like"/>
</dbReference>
<feature type="transmembrane region" description="Helical" evidence="1">
    <location>
        <begin position="123"/>
        <end position="143"/>
    </location>
</feature>
<dbReference type="OrthoDB" id="1913203at2"/>
<gene>
    <name evidence="2" type="ORF">SAMN04487936_101574</name>
</gene>